<dbReference type="AlphaFoldDB" id="A0A060PZT7"/>
<dbReference type="InterPro" id="IPR021195">
    <property type="entry name" value="Ubol_Cyt_c_Rdtase_Cyt_c_su_prd"/>
</dbReference>
<evidence type="ECO:0000256" key="3">
    <source>
        <dbReference type="ARBA" id="ARBA00022723"/>
    </source>
</evidence>
<evidence type="ECO:0000313" key="9">
    <source>
        <dbReference type="EMBL" id="BAO97596.1"/>
    </source>
</evidence>
<dbReference type="SUPFAM" id="SSF46626">
    <property type="entry name" value="Cytochrome c"/>
    <property type="match status" value="2"/>
</dbReference>
<reference evidence="9 10" key="1">
    <citation type="submission" date="2013-11" db="EMBL/GenBank/DDBJ databases">
        <title>Estimation of Helicobacter pylori bacteriophage ecology using H. pylori isolates.</title>
        <authorList>
            <person name="Uchiyama J."/>
            <person name="Takemura-Uchiyama I."/>
            <person name="Ujihara T."/>
            <person name="Matsuzaki S."/>
        </authorList>
    </citation>
    <scope>NUCLEOTIDE SEQUENCE [LARGE SCALE GENOMIC DNA]</scope>
    <source>
        <strain evidence="9 10">NY40</strain>
    </source>
</reference>
<dbReference type="HOGENOM" id="CLU_043937_0_0_7"/>
<dbReference type="InterPro" id="IPR036909">
    <property type="entry name" value="Cyt_c-like_dom_sf"/>
</dbReference>
<protein>
    <submittedName>
        <fullName evidence="9">Ubiquinol cytochrome c oxidoreductase,cytochrome c1</fullName>
    </submittedName>
</protein>
<dbReference type="RefSeq" id="WP_041050282.1">
    <property type="nucleotide sequence ID" value="NZ_AP014523.1"/>
</dbReference>
<dbReference type="PIRSF" id="PIRSF019225">
    <property type="entry name" value="Ubol_Cyt_c_Rdtase_Cyt_c_su_prd"/>
    <property type="match status" value="1"/>
</dbReference>
<dbReference type="InterPro" id="IPR051811">
    <property type="entry name" value="Cytochrome_c550/c551-like"/>
</dbReference>
<accession>A0A060PZT7</accession>
<dbReference type="PANTHER" id="PTHR37823">
    <property type="entry name" value="CYTOCHROME C-553-LIKE"/>
    <property type="match status" value="1"/>
</dbReference>
<dbReference type="GO" id="GO:0046872">
    <property type="term" value="F:metal ion binding"/>
    <property type="evidence" value="ECO:0007669"/>
    <property type="project" value="UniProtKB-KW"/>
</dbReference>
<feature type="transmembrane region" description="Helical" evidence="7">
    <location>
        <begin position="6"/>
        <end position="25"/>
    </location>
</feature>
<evidence type="ECO:0000313" key="10">
    <source>
        <dbReference type="Proteomes" id="UP000031662"/>
    </source>
</evidence>
<feature type="domain" description="Cytochrome c" evidence="8">
    <location>
        <begin position="155"/>
        <end position="248"/>
    </location>
</feature>
<name>A0A060PZT7_HELPX</name>
<evidence type="ECO:0000256" key="6">
    <source>
        <dbReference type="PROSITE-ProRule" id="PRU00433"/>
    </source>
</evidence>
<gene>
    <name evidence="9" type="ORF">NY40_0577</name>
</gene>
<keyword evidence="1" id="KW-0813">Transport</keyword>
<feature type="transmembrane region" description="Helical" evidence="7">
    <location>
        <begin position="258"/>
        <end position="276"/>
    </location>
</feature>
<dbReference type="Gene3D" id="1.20.5.100">
    <property type="entry name" value="Cytochrome c1, transmembrane anchor, C-terminal"/>
    <property type="match status" value="1"/>
</dbReference>
<keyword evidence="7" id="KW-1133">Transmembrane helix</keyword>
<keyword evidence="7" id="KW-0472">Membrane</keyword>
<dbReference type="Gene3D" id="1.10.760.10">
    <property type="entry name" value="Cytochrome c-like domain"/>
    <property type="match status" value="2"/>
</dbReference>
<evidence type="ECO:0000256" key="4">
    <source>
        <dbReference type="ARBA" id="ARBA00022982"/>
    </source>
</evidence>
<dbReference type="PANTHER" id="PTHR37823:SF1">
    <property type="entry name" value="CYTOCHROME C-553-LIKE"/>
    <property type="match status" value="1"/>
</dbReference>
<feature type="domain" description="Cytochrome c" evidence="8">
    <location>
        <begin position="51"/>
        <end position="154"/>
    </location>
</feature>
<keyword evidence="4" id="KW-0249">Electron transport</keyword>
<evidence type="ECO:0000256" key="1">
    <source>
        <dbReference type="ARBA" id="ARBA00022448"/>
    </source>
</evidence>
<sequence length="285" mass="31730">MKEFKILIILIVVIGVIYYGVEPYAHSVMHPKVAPADFTFKDLEPMDLKNGDANKGKQLVAENCTACHGIKSQNIPAPMDSLSASNSFGVVPPDLSHVAGVLNANFLAHFIKDPVKTAKLSHKFNDERPYPMPAFSQFSDQDLSDIVAYLTSILPKNLSDKEVFAQSCQRCHSLDYAKDKAFSDPKDLANYLGSHAPDLSMMIRAKGEHGLNIFINDPQKLLPGTAMPRVGLSEQAQKQVIAYLEKAGDRKKHERNTLGIKIMIFFAVLSFLAYAWKRKVWSEVH</sequence>
<evidence type="ECO:0000256" key="5">
    <source>
        <dbReference type="ARBA" id="ARBA00023004"/>
    </source>
</evidence>
<dbReference type="Proteomes" id="UP000031662">
    <property type="component" value="Chromosome"/>
</dbReference>
<evidence type="ECO:0000256" key="7">
    <source>
        <dbReference type="SAM" id="Phobius"/>
    </source>
</evidence>
<evidence type="ECO:0000256" key="2">
    <source>
        <dbReference type="ARBA" id="ARBA00022617"/>
    </source>
</evidence>
<keyword evidence="5 6" id="KW-0408">Iron</keyword>
<evidence type="ECO:0000259" key="8">
    <source>
        <dbReference type="PROSITE" id="PS51007"/>
    </source>
</evidence>
<keyword evidence="3 6" id="KW-0479">Metal-binding</keyword>
<keyword evidence="2 6" id="KW-0349">Heme</keyword>
<organism evidence="9 10">
    <name type="scientific">Helicobacter pylori NY40</name>
    <dbReference type="NCBI Taxonomy" id="1426844"/>
    <lineage>
        <taxon>Bacteria</taxon>
        <taxon>Pseudomonadati</taxon>
        <taxon>Campylobacterota</taxon>
        <taxon>Epsilonproteobacteria</taxon>
        <taxon>Campylobacterales</taxon>
        <taxon>Helicobacteraceae</taxon>
        <taxon>Helicobacter</taxon>
    </lineage>
</organism>
<keyword evidence="7" id="KW-0812">Transmembrane</keyword>
<dbReference type="EMBL" id="AP014523">
    <property type="protein sequence ID" value="BAO97596.1"/>
    <property type="molecule type" value="Genomic_DNA"/>
</dbReference>
<dbReference type="GO" id="GO:0009055">
    <property type="term" value="F:electron transfer activity"/>
    <property type="evidence" value="ECO:0007669"/>
    <property type="project" value="InterPro"/>
</dbReference>
<dbReference type="PROSITE" id="PS51007">
    <property type="entry name" value="CYTC"/>
    <property type="match status" value="2"/>
</dbReference>
<proteinExistence type="predicted"/>
<dbReference type="Pfam" id="PF00034">
    <property type="entry name" value="Cytochrom_C"/>
    <property type="match status" value="2"/>
</dbReference>
<dbReference type="InterPro" id="IPR009056">
    <property type="entry name" value="Cyt_c-like_dom"/>
</dbReference>
<dbReference type="GO" id="GO:0020037">
    <property type="term" value="F:heme binding"/>
    <property type="evidence" value="ECO:0007669"/>
    <property type="project" value="InterPro"/>
</dbReference>